<comment type="caution">
    <text evidence="5">The sequence shown here is derived from an EMBL/GenBank/DDBJ whole genome shotgun (WGS) entry which is preliminary data.</text>
</comment>
<protein>
    <submittedName>
        <fullName evidence="5">Uncharacterized protein</fullName>
    </submittedName>
</protein>
<dbReference type="InterPro" id="IPR049516">
    <property type="entry name" value="FAD-depend_C"/>
</dbReference>
<dbReference type="Pfam" id="PF21688">
    <property type="entry name" value="FAD-depend_C"/>
    <property type="match status" value="1"/>
</dbReference>
<dbReference type="SUPFAM" id="SSF51905">
    <property type="entry name" value="FAD/NAD(P)-binding domain"/>
    <property type="match status" value="1"/>
</dbReference>
<sequence>MPLLVRNLILAPNQGDELLRGMFARRFSLDEREIVDFRLVRKSIDARRKPRIKFVCTVECSLLNEAAFLARHGHDPDVAVHAPPEQPAFPSLESSQRIVIVGMGPAGLFAALRLAEYGLVATIIERGRPVEERSRDVQAFWSQGALDPESNVQFGEGGAGTFSDGKLTTRVNDPNIRYVLDKLIGFGAPPEIGCLAKPHIGTDRLRLVVASIRRWLLSAGFDIRFRNRLTDLTLSGGSVGAAVINGADELPCDALILAPGNSARDTYEMLLRRGALLQPKPFAVGVRVEHPQQLVNRIQYGAGHHPALPPADYALAWNDPRTGRSAYSFCMCPGGVVVAGSSETEGVVTNGMSAYLRNSPYANSALVVTVGPEDFGDPSPLAGIGFQRSLERCAFEAGGGEYRAPAQNLLAFLGMKGAGPVSSSYCPGVREAELDRVLPTPVTDALREGVRHFDRKMRGFLTAEATLTAPETRTSAPVRIVRGENLQSVGLPGLYPAGEGAGYAGGIMSAALDGIRVADAIARSISADTRRAL</sequence>
<dbReference type="EMBL" id="JXBL01000001">
    <property type="protein sequence ID" value="KIE42823.1"/>
    <property type="molecule type" value="Genomic_DNA"/>
</dbReference>
<gene>
    <name evidence="5" type="ORF">SE37_09360</name>
</gene>
<dbReference type="AlphaFoldDB" id="A0A0C1TTN9"/>
<dbReference type="GO" id="GO:0016491">
    <property type="term" value="F:oxidoreductase activity"/>
    <property type="evidence" value="ECO:0007669"/>
    <property type="project" value="UniProtKB-KW"/>
</dbReference>
<organism evidence="5 6">
    <name type="scientific">Geobacter soli</name>
    <dbReference type="NCBI Taxonomy" id="1510391"/>
    <lineage>
        <taxon>Bacteria</taxon>
        <taxon>Pseudomonadati</taxon>
        <taxon>Thermodesulfobacteriota</taxon>
        <taxon>Desulfuromonadia</taxon>
        <taxon>Geobacterales</taxon>
        <taxon>Geobacteraceae</taxon>
        <taxon>Geobacter</taxon>
    </lineage>
</organism>
<dbReference type="RefSeq" id="WP_039645738.1">
    <property type="nucleotide sequence ID" value="NZ_JXBL01000001.1"/>
</dbReference>
<dbReference type="Pfam" id="PF00890">
    <property type="entry name" value="FAD_binding_2"/>
    <property type="match status" value="1"/>
</dbReference>
<evidence type="ECO:0000256" key="1">
    <source>
        <dbReference type="ARBA" id="ARBA00022630"/>
    </source>
</evidence>
<dbReference type="PANTHER" id="PTHR42842:SF3">
    <property type="entry name" value="FAD_NAD(P)-BINDING OXIDOREDUCTASE FAMILY PROTEIN"/>
    <property type="match status" value="1"/>
</dbReference>
<proteinExistence type="predicted"/>
<evidence type="ECO:0000259" key="3">
    <source>
        <dbReference type="Pfam" id="PF00890"/>
    </source>
</evidence>
<feature type="domain" description="FAD-dependent oxidoreductase 2 FAD-binding" evidence="3">
    <location>
        <begin position="98"/>
        <end position="147"/>
    </location>
</feature>
<evidence type="ECO:0000313" key="6">
    <source>
        <dbReference type="Proteomes" id="UP000031433"/>
    </source>
</evidence>
<evidence type="ECO:0000256" key="2">
    <source>
        <dbReference type="ARBA" id="ARBA00023002"/>
    </source>
</evidence>
<name>A0A0C1TTN9_9BACT</name>
<dbReference type="InterPro" id="IPR003953">
    <property type="entry name" value="FAD-dep_OxRdtase_2_FAD-bd"/>
</dbReference>
<keyword evidence="2" id="KW-0560">Oxidoreductase</keyword>
<dbReference type="InterPro" id="IPR036188">
    <property type="entry name" value="FAD/NAD-bd_sf"/>
</dbReference>
<dbReference type="PRINTS" id="PR00419">
    <property type="entry name" value="ADXRDTASE"/>
</dbReference>
<feature type="domain" description="FAD-dependent protein C-terminal" evidence="4">
    <location>
        <begin position="281"/>
        <end position="474"/>
    </location>
</feature>
<reference evidence="5 6" key="1">
    <citation type="submission" date="2015-01" db="EMBL/GenBank/DDBJ databases">
        <title>Genome sequence of the anaerobic bacterium Geobacter soli GSS01, a dissimilatory Fe(III) reducer from soil.</title>
        <authorList>
            <person name="Yang G."/>
            <person name="Zhou S."/>
        </authorList>
    </citation>
    <scope>NUCLEOTIDE SEQUENCE [LARGE SCALE GENOMIC DNA]</scope>
    <source>
        <strain evidence="5 6">GSS01</strain>
    </source>
</reference>
<evidence type="ECO:0000259" key="4">
    <source>
        <dbReference type="Pfam" id="PF21688"/>
    </source>
</evidence>
<dbReference type="InterPro" id="IPR028348">
    <property type="entry name" value="FAD-binding_protein"/>
</dbReference>
<dbReference type="Gene3D" id="3.50.50.60">
    <property type="entry name" value="FAD/NAD(P)-binding domain"/>
    <property type="match status" value="2"/>
</dbReference>
<evidence type="ECO:0000313" key="5">
    <source>
        <dbReference type="EMBL" id="KIE42823.1"/>
    </source>
</evidence>
<dbReference type="PANTHER" id="PTHR42842">
    <property type="entry name" value="FAD/NAD(P)-BINDING OXIDOREDUCTASE"/>
    <property type="match status" value="1"/>
</dbReference>
<dbReference type="Gene3D" id="3.30.70.2700">
    <property type="match status" value="1"/>
</dbReference>
<dbReference type="PIRSF" id="PIRSF038984">
    <property type="entry name" value="FAD_binding_protein"/>
    <property type="match status" value="1"/>
</dbReference>
<keyword evidence="6" id="KW-1185">Reference proteome</keyword>
<dbReference type="Proteomes" id="UP000031433">
    <property type="component" value="Unassembled WGS sequence"/>
</dbReference>
<keyword evidence="1" id="KW-0285">Flavoprotein</keyword>
<accession>A0A0C1TTN9</accession>